<feature type="region of interest" description="Disordered" evidence="1">
    <location>
        <begin position="1"/>
        <end position="41"/>
    </location>
</feature>
<protein>
    <submittedName>
        <fullName evidence="2">Uncharacterized protein</fullName>
    </submittedName>
</protein>
<keyword evidence="3" id="KW-1185">Reference proteome</keyword>
<accession>A0ABX5FFM4</accession>
<proteinExistence type="predicted"/>
<dbReference type="GeneID" id="95754598"/>
<feature type="compositionally biased region" description="Polar residues" evidence="1">
    <location>
        <begin position="1"/>
        <end position="12"/>
    </location>
</feature>
<dbReference type="EMBL" id="PXZO01000080">
    <property type="protein sequence ID" value="PSK01340.1"/>
    <property type="molecule type" value="Genomic_DNA"/>
</dbReference>
<dbReference type="RefSeq" id="WP_106836869.1">
    <property type="nucleotide sequence ID" value="NZ_JARMEW010000044.1"/>
</dbReference>
<sequence length="137" mass="15904">MGSFSKTLQQTKTEPEIESPLTVAATQPEQNPPALWEDPRPDLQDDHRLWQRFLKLACNLPDEKEAFKLVGVLNGIRAEGTQLVKGNNGFVLRPIIDPTTGWVSQKEYEYMRDKYMKPHFDSIKVLLQVLKQESWHW</sequence>
<evidence type="ECO:0000313" key="2">
    <source>
        <dbReference type="EMBL" id="PSK01340.1"/>
    </source>
</evidence>
<evidence type="ECO:0000313" key="3">
    <source>
        <dbReference type="Proteomes" id="UP000241645"/>
    </source>
</evidence>
<evidence type="ECO:0000256" key="1">
    <source>
        <dbReference type="SAM" id="MobiDB-lite"/>
    </source>
</evidence>
<dbReference type="Proteomes" id="UP000241645">
    <property type="component" value="Unassembled WGS sequence"/>
</dbReference>
<organism evidence="2 3">
    <name type="scientific">Brevibacillus porteri</name>
    <dbReference type="NCBI Taxonomy" id="2126350"/>
    <lineage>
        <taxon>Bacteria</taxon>
        <taxon>Bacillati</taxon>
        <taxon>Bacillota</taxon>
        <taxon>Bacilli</taxon>
        <taxon>Bacillales</taxon>
        <taxon>Paenibacillaceae</taxon>
        <taxon>Brevibacillus</taxon>
    </lineage>
</organism>
<reference evidence="2 3" key="1">
    <citation type="submission" date="2018-03" db="EMBL/GenBank/DDBJ databases">
        <title>Brevisbacillus phylogenomics.</title>
        <authorList>
            <person name="Dunlap C."/>
        </authorList>
    </citation>
    <scope>NUCLEOTIDE SEQUENCE [LARGE SCALE GENOMIC DNA]</scope>
    <source>
        <strain evidence="2 3">NRRL B-41110</strain>
    </source>
</reference>
<name>A0ABX5FFM4_9BACL</name>
<gene>
    <name evidence="2" type="ORF">C7R92_31540</name>
</gene>
<comment type="caution">
    <text evidence="2">The sequence shown here is derived from an EMBL/GenBank/DDBJ whole genome shotgun (WGS) entry which is preliminary data.</text>
</comment>